<sequence>MLGEDVAVTTGSVADAAATDRSGGTAADATTLRALAASDDAAVTTEGADALPYVLLEADVPEGSAQVRLVWTGSADADARLTLSVLDEDAETWTAVDTVTTASADDTVTLEAVVDASLARDGTLTAVVQHGIGWAGPDLSPREDVAEQHHADDTPRSEYDFTLAWESDTQYYNAQADIYDRQTSIHDYLLAQRDDLNLQYLVHTGDVVDWSGQQEQWLRADPTYGDLDDAGLPYGLLAGNHDVNQTTNDYTQFSQWFGAERYEDNPWWGGDHLDNRGHYDLVSAGGIDFLFVYMGWGAGDDQIAWMNDVLAAYPERIAFVNLHEYMLTTGGLGPLPQRIHDEVVATNPNVKFVLSGHYHDAYTRLDSFDDDGDGVDDRTVTSMLFDYQDLPNGGEGYLRLLHFDNDSQTIQVRTYSDYLGDYDAVHRVLDDEHQEFTIPYARAGIRAEPHRLVSDEPARRRARGREHRGLFAGARG</sequence>
<evidence type="ECO:0000259" key="2">
    <source>
        <dbReference type="Pfam" id="PF00149"/>
    </source>
</evidence>
<protein>
    <recommendedName>
        <fullName evidence="2">Calcineurin-like phosphoesterase domain-containing protein</fullName>
    </recommendedName>
</protein>
<evidence type="ECO:0000256" key="1">
    <source>
        <dbReference type="SAM" id="MobiDB-lite"/>
    </source>
</evidence>
<name>A0ABQ6IG59_9MICO</name>
<gene>
    <name evidence="3" type="ORF">GCM10025876_19220</name>
</gene>
<organism evidence="3 4">
    <name type="scientific">Demequina litorisediminis</name>
    <dbReference type="NCBI Taxonomy" id="1849022"/>
    <lineage>
        <taxon>Bacteria</taxon>
        <taxon>Bacillati</taxon>
        <taxon>Actinomycetota</taxon>
        <taxon>Actinomycetes</taxon>
        <taxon>Micrococcales</taxon>
        <taxon>Demequinaceae</taxon>
        <taxon>Demequina</taxon>
    </lineage>
</organism>
<feature type="domain" description="Calcineurin-like phosphoesterase" evidence="2">
    <location>
        <begin position="179"/>
        <end position="360"/>
    </location>
</feature>
<comment type="caution">
    <text evidence="3">The sequence shown here is derived from an EMBL/GenBank/DDBJ whole genome shotgun (WGS) entry which is preliminary data.</text>
</comment>
<feature type="region of interest" description="Disordered" evidence="1">
    <location>
        <begin position="457"/>
        <end position="476"/>
    </location>
</feature>
<dbReference type="PANTHER" id="PTHR43143:SF5">
    <property type="entry name" value="SECRETED PROTEIN"/>
    <property type="match status" value="1"/>
</dbReference>
<dbReference type="EMBL" id="BSUN01000001">
    <property type="protein sequence ID" value="GMA35718.1"/>
    <property type="molecule type" value="Genomic_DNA"/>
</dbReference>
<proteinExistence type="predicted"/>
<evidence type="ECO:0000313" key="4">
    <source>
        <dbReference type="Proteomes" id="UP001157125"/>
    </source>
</evidence>
<dbReference type="InterPro" id="IPR004843">
    <property type="entry name" value="Calcineurin-like_PHP"/>
</dbReference>
<dbReference type="Proteomes" id="UP001157125">
    <property type="component" value="Unassembled WGS sequence"/>
</dbReference>
<accession>A0ABQ6IG59</accession>
<dbReference type="InterPro" id="IPR029052">
    <property type="entry name" value="Metallo-depent_PP-like"/>
</dbReference>
<evidence type="ECO:0000313" key="3">
    <source>
        <dbReference type="EMBL" id="GMA35718.1"/>
    </source>
</evidence>
<dbReference type="Gene3D" id="3.60.21.10">
    <property type="match status" value="1"/>
</dbReference>
<reference evidence="4" key="1">
    <citation type="journal article" date="2019" name="Int. J. Syst. Evol. Microbiol.">
        <title>The Global Catalogue of Microorganisms (GCM) 10K type strain sequencing project: providing services to taxonomists for standard genome sequencing and annotation.</title>
        <authorList>
            <consortium name="The Broad Institute Genomics Platform"/>
            <consortium name="The Broad Institute Genome Sequencing Center for Infectious Disease"/>
            <person name="Wu L."/>
            <person name="Ma J."/>
        </authorList>
    </citation>
    <scope>NUCLEOTIDE SEQUENCE [LARGE SCALE GENOMIC DNA]</scope>
    <source>
        <strain evidence="4">NBRC 112299</strain>
    </source>
</reference>
<dbReference type="SUPFAM" id="SSF56300">
    <property type="entry name" value="Metallo-dependent phosphatases"/>
    <property type="match status" value="1"/>
</dbReference>
<dbReference type="InterPro" id="IPR051918">
    <property type="entry name" value="STPP_CPPED1"/>
</dbReference>
<dbReference type="PANTHER" id="PTHR43143">
    <property type="entry name" value="METALLOPHOSPHOESTERASE, CALCINEURIN SUPERFAMILY"/>
    <property type="match status" value="1"/>
</dbReference>
<keyword evidence="4" id="KW-1185">Reference proteome</keyword>
<dbReference type="Pfam" id="PF00149">
    <property type="entry name" value="Metallophos"/>
    <property type="match status" value="1"/>
</dbReference>